<comment type="caution">
    <text evidence="1">The sequence shown here is derived from an EMBL/GenBank/DDBJ whole genome shotgun (WGS) entry which is preliminary data.</text>
</comment>
<accession>D0WIU2</accession>
<keyword evidence="2" id="KW-1185">Reference proteome</keyword>
<reference evidence="1" key="1">
    <citation type="submission" date="2009-10" db="EMBL/GenBank/DDBJ databases">
        <authorList>
            <person name="Weinstock G."/>
            <person name="Sodergren E."/>
            <person name="Clifton S."/>
            <person name="Fulton L."/>
            <person name="Fulton B."/>
            <person name="Courtney L."/>
            <person name="Fronick C."/>
            <person name="Harrison M."/>
            <person name="Strong C."/>
            <person name="Farmer C."/>
            <person name="Delahaunty K."/>
            <person name="Markovic C."/>
            <person name="Hall O."/>
            <person name="Minx P."/>
            <person name="Tomlinson C."/>
            <person name="Mitreva M."/>
            <person name="Nelson J."/>
            <person name="Hou S."/>
            <person name="Wollam A."/>
            <person name="Pepin K.H."/>
            <person name="Johnson M."/>
            <person name="Bhonagiri V."/>
            <person name="Nash W.E."/>
            <person name="Warren W."/>
            <person name="Chinwalla A."/>
            <person name="Mardis E.R."/>
            <person name="Wilson R.K."/>
        </authorList>
    </citation>
    <scope>NUCLEOTIDE SEQUENCE [LARGE SCALE GENOMIC DNA]</scope>
    <source>
        <strain evidence="1">ATCC 700122</strain>
    </source>
</reference>
<name>D0WIU2_SLAES</name>
<evidence type="ECO:0000313" key="2">
    <source>
        <dbReference type="Proteomes" id="UP000006001"/>
    </source>
</evidence>
<dbReference type="Proteomes" id="UP000006001">
    <property type="component" value="Unassembled WGS sequence"/>
</dbReference>
<organism evidence="1 2">
    <name type="scientific">Slackia exigua (strain ATCC 700122 / DSM 15923 / CIP 105133 / JCM 11022 / KCTC 5966 / S-7)</name>
    <dbReference type="NCBI Taxonomy" id="649764"/>
    <lineage>
        <taxon>Bacteria</taxon>
        <taxon>Bacillati</taxon>
        <taxon>Actinomycetota</taxon>
        <taxon>Coriobacteriia</taxon>
        <taxon>Eggerthellales</taxon>
        <taxon>Eggerthellaceae</taxon>
        <taxon>Slackia</taxon>
    </lineage>
</organism>
<sequence>MPIGARGPQAEISLKRTARFAREQGIRLQGIDARMKIMSCVA</sequence>
<evidence type="ECO:0000313" key="1">
    <source>
        <dbReference type="EMBL" id="EEZ60290.1"/>
    </source>
</evidence>
<dbReference type="EMBL" id="ACUX02000019">
    <property type="protein sequence ID" value="EEZ60290.1"/>
    <property type="molecule type" value="Genomic_DNA"/>
</dbReference>
<dbReference type="HOGENOM" id="CLU_3257936_0_0_11"/>
<protein>
    <submittedName>
        <fullName evidence="1">Uncharacterized protein</fullName>
    </submittedName>
</protein>
<gene>
    <name evidence="1" type="ORF">HMPREF0762_01767</name>
</gene>
<dbReference type="AlphaFoldDB" id="D0WIU2"/>
<proteinExistence type="predicted"/>